<protein>
    <submittedName>
        <fullName evidence="3">Uncharacterized protein</fullName>
    </submittedName>
</protein>
<organism evidence="3 4">
    <name type="scientific">Rhizopogon vesiculosus</name>
    <dbReference type="NCBI Taxonomy" id="180088"/>
    <lineage>
        <taxon>Eukaryota</taxon>
        <taxon>Fungi</taxon>
        <taxon>Dikarya</taxon>
        <taxon>Basidiomycota</taxon>
        <taxon>Agaricomycotina</taxon>
        <taxon>Agaricomycetes</taxon>
        <taxon>Agaricomycetidae</taxon>
        <taxon>Boletales</taxon>
        <taxon>Suillineae</taxon>
        <taxon>Rhizopogonaceae</taxon>
        <taxon>Rhizopogon</taxon>
    </lineage>
</organism>
<evidence type="ECO:0000313" key="3">
    <source>
        <dbReference type="EMBL" id="OJA20852.1"/>
    </source>
</evidence>
<dbReference type="OrthoDB" id="3266934at2759"/>
<dbReference type="AlphaFoldDB" id="A0A1J8RAF0"/>
<reference evidence="3 4" key="1">
    <citation type="submission" date="2016-03" db="EMBL/GenBank/DDBJ databases">
        <title>Comparative genomics of the ectomycorrhizal sister species Rhizopogon vinicolor and Rhizopogon vesiculosus (Basidiomycota: Boletales) reveals a divergence of the mating type B locus.</title>
        <authorList>
            <person name="Mujic A.B."/>
            <person name="Kuo A."/>
            <person name="Tritt A."/>
            <person name="Lipzen A."/>
            <person name="Chen C."/>
            <person name="Johnson J."/>
            <person name="Sharma A."/>
            <person name="Barry K."/>
            <person name="Grigoriev I.V."/>
            <person name="Spatafora J.W."/>
        </authorList>
    </citation>
    <scope>NUCLEOTIDE SEQUENCE [LARGE SCALE GENOMIC DNA]</scope>
    <source>
        <strain evidence="3 4">AM-OR11-056</strain>
    </source>
</reference>
<comment type="caution">
    <text evidence="3">The sequence shown here is derived from an EMBL/GenBank/DDBJ whole genome shotgun (WGS) entry which is preliminary data.</text>
</comment>
<evidence type="ECO:0000256" key="1">
    <source>
        <dbReference type="SAM" id="MobiDB-lite"/>
    </source>
</evidence>
<dbReference type="STRING" id="180088.A0A1J8RAF0"/>
<dbReference type="EMBL" id="LVVM01000344">
    <property type="protein sequence ID" value="OJA20852.1"/>
    <property type="molecule type" value="Genomic_DNA"/>
</dbReference>
<feature type="compositionally biased region" description="Polar residues" evidence="1">
    <location>
        <begin position="377"/>
        <end position="386"/>
    </location>
</feature>
<name>A0A1J8RAF0_9AGAM</name>
<dbReference type="CDD" id="cd12087">
    <property type="entry name" value="TM_EGFR-like"/>
    <property type="match status" value="1"/>
</dbReference>
<feature type="region of interest" description="Disordered" evidence="1">
    <location>
        <begin position="102"/>
        <end position="135"/>
    </location>
</feature>
<accession>A0A1J8RAF0</accession>
<feature type="compositionally biased region" description="Low complexity" evidence="1">
    <location>
        <begin position="501"/>
        <end position="511"/>
    </location>
</feature>
<dbReference type="Proteomes" id="UP000183567">
    <property type="component" value="Unassembled WGS sequence"/>
</dbReference>
<feature type="region of interest" description="Disordered" evidence="1">
    <location>
        <begin position="450"/>
        <end position="573"/>
    </location>
</feature>
<feature type="region of interest" description="Disordered" evidence="1">
    <location>
        <begin position="372"/>
        <end position="395"/>
    </location>
</feature>
<keyword evidence="2" id="KW-0472">Membrane</keyword>
<sequence>MIILLIIGTDAKRMGTDPLKSPTPVVAIIIVDGPRCPRRGLQPLKSQERVQLVLLLLSITDGQVQMTISMLAAAFRLVPFWLYFTGLCAGLVVADGPVSLSTTLPTSSRPSTTTSSISTSSHVMTSTSPSSSPTQSTLFINSIKNMTTCTSGIITWTYNGSSANLILSITNVDVIDPYQLGNLTRRQNSAGNTVSMTLTDAIATSNSWTWPQVNVSQGWYQVQGNVTSLSAISSAFFISNGSDTSCLLASSSTSSPASTTSPTADVNYSDSPDLNSGEIAGIAVGVLAGLAITALAIAYYFLRRRRPSRGNLQRHNPRDSIGRWSSLKSNSSTIKSSAATNPADLSTVHSDATELADEIQISVVDITSRVGHKTEPNHLSQPTTPSDPMYVPPSSYNRHMSLSNPPSTSANTRQSRRVSELNFEQQAARIRSSMDTSMFLRTERMSLPAFPRTPALHRGVDDPLSPASATFPHRGRDEYPPSPVTPRGRDEYPPSPIAAVSRSPSTSTATRRTPRKPVPHYDPTELSDDLQGTDPLPSLPRDTPSLSPKSSFGKHPRMHYLIPDMPSPRPSSE</sequence>
<evidence type="ECO:0000256" key="2">
    <source>
        <dbReference type="SAM" id="Phobius"/>
    </source>
</evidence>
<keyword evidence="2" id="KW-0812">Transmembrane</keyword>
<keyword evidence="2" id="KW-1133">Transmembrane helix</keyword>
<evidence type="ECO:0000313" key="4">
    <source>
        <dbReference type="Proteomes" id="UP000183567"/>
    </source>
</evidence>
<proteinExistence type="predicted"/>
<keyword evidence="4" id="KW-1185">Reference proteome</keyword>
<gene>
    <name evidence="3" type="ORF">AZE42_11488</name>
</gene>
<feature type="transmembrane region" description="Helical" evidence="2">
    <location>
        <begin position="279"/>
        <end position="302"/>
    </location>
</feature>